<sequence length="146" mass="15183">MRGGRLPGRRGGWRGPFALRGRPHAAVGMRSEHGGGGRDGPQILQARRRSWEEPARATGNEAGGPAGFAPCGAETRTPSLLSRFAGRGSLSQNVGGGAEVAAVATQRSPQHFAPCGAHPRRRAAWLGAPECNNQQLTPDWSGSNGG</sequence>
<feature type="region of interest" description="Disordered" evidence="1">
    <location>
        <begin position="1"/>
        <end position="74"/>
    </location>
</feature>
<dbReference type="EMBL" id="AGNL01033048">
    <property type="protein sequence ID" value="EJK55862.1"/>
    <property type="molecule type" value="Genomic_DNA"/>
</dbReference>
<proteinExistence type="predicted"/>
<keyword evidence="3" id="KW-1185">Reference proteome</keyword>
<comment type="caution">
    <text evidence="2">The sequence shown here is derived from an EMBL/GenBank/DDBJ whole genome shotgun (WGS) entry which is preliminary data.</text>
</comment>
<evidence type="ECO:0000313" key="3">
    <source>
        <dbReference type="Proteomes" id="UP000266841"/>
    </source>
</evidence>
<accession>K0SAT5</accession>
<evidence type="ECO:0000256" key="1">
    <source>
        <dbReference type="SAM" id="MobiDB-lite"/>
    </source>
</evidence>
<protein>
    <submittedName>
        <fullName evidence="2">Uncharacterized protein</fullName>
    </submittedName>
</protein>
<dbReference type="Proteomes" id="UP000266841">
    <property type="component" value="Unassembled WGS sequence"/>
</dbReference>
<dbReference type="AlphaFoldDB" id="K0SAT5"/>
<reference evidence="2 3" key="1">
    <citation type="journal article" date="2012" name="Genome Biol.">
        <title>Genome and low-iron response of an oceanic diatom adapted to chronic iron limitation.</title>
        <authorList>
            <person name="Lommer M."/>
            <person name="Specht M."/>
            <person name="Roy A.S."/>
            <person name="Kraemer L."/>
            <person name="Andreson R."/>
            <person name="Gutowska M.A."/>
            <person name="Wolf J."/>
            <person name="Bergner S.V."/>
            <person name="Schilhabel M.B."/>
            <person name="Klostermeier U.C."/>
            <person name="Beiko R.G."/>
            <person name="Rosenstiel P."/>
            <person name="Hippler M."/>
            <person name="Laroche J."/>
        </authorList>
    </citation>
    <scope>NUCLEOTIDE SEQUENCE [LARGE SCALE GENOMIC DNA]</scope>
    <source>
        <strain evidence="2 3">CCMP1005</strain>
    </source>
</reference>
<organism evidence="2 3">
    <name type="scientific">Thalassiosira oceanica</name>
    <name type="common">Marine diatom</name>
    <dbReference type="NCBI Taxonomy" id="159749"/>
    <lineage>
        <taxon>Eukaryota</taxon>
        <taxon>Sar</taxon>
        <taxon>Stramenopiles</taxon>
        <taxon>Ochrophyta</taxon>
        <taxon>Bacillariophyta</taxon>
        <taxon>Coscinodiscophyceae</taxon>
        <taxon>Thalassiosirophycidae</taxon>
        <taxon>Thalassiosirales</taxon>
        <taxon>Thalassiosiraceae</taxon>
        <taxon>Thalassiosira</taxon>
    </lineage>
</organism>
<evidence type="ECO:0000313" key="2">
    <source>
        <dbReference type="EMBL" id="EJK55862.1"/>
    </source>
</evidence>
<name>K0SAT5_THAOC</name>
<gene>
    <name evidence="2" type="ORF">THAOC_24351</name>
</gene>
<feature type="non-terminal residue" evidence="2">
    <location>
        <position position="146"/>
    </location>
</feature>